<dbReference type="AlphaFoldDB" id="A0A8X6YZS7"/>
<sequence>MILGVESLYDVNGVARWLNYWVTWKFRPLCRVLAKQMDDTLRIGWYSAENCSARWKVRLGTAESFHKSTPACLFSLEKGIAGRKVGRFVSNNSAGSAYAFFFRVLLIRLFNDGMSM</sequence>
<evidence type="ECO:0000313" key="2">
    <source>
        <dbReference type="Proteomes" id="UP000886998"/>
    </source>
</evidence>
<keyword evidence="2" id="KW-1185">Reference proteome</keyword>
<evidence type="ECO:0000313" key="1">
    <source>
        <dbReference type="EMBL" id="GFY80084.1"/>
    </source>
</evidence>
<accession>A0A8X6YZS7</accession>
<gene>
    <name evidence="1" type="ORF">TNIN_451391</name>
</gene>
<protein>
    <submittedName>
        <fullName evidence="1">Uncharacterized protein</fullName>
    </submittedName>
</protein>
<proteinExistence type="predicted"/>
<comment type="caution">
    <text evidence="1">The sequence shown here is derived from an EMBL/GenBank/DDBJ whole genome shotgun (WGS) entry which is preliminary data.</text>
</comment>
<organism evidence="1 2">
    <name type="scientific">Trichonephila inaurata madagascariensis</name>
    <dbReference type="NCBI Taxonomy" id="2747483"/>
    <lineage>
        <taxon>Eukaryota</taxon>
        <taxon>Metazoa</taxon>
        <taxon>Ecdysozoa</taxon>
        <taxon>Arthropoda</taxon>
        <taxon>Chelicerata</taxon>
        <taxon>Arachnida</taxon>
        <taxon>Araneae</taxon>
        <taxon>Araneomorphae</taxon>
        <taxon>Entelegynae</taxon>
        <taxon>Araneoidea</taxon>
        <taxon>Nephilidae</taxon>
        <taxon>Trichonephila</taxon>
        <taxon>Trichonephila inaurata</taxon>
    </lineage>
</organism>
<name>A0A8X6YZS7_9ARAC</name>
<reference evidence="1" key="1">
    <citation type="submission" date="2020-08" db="EMBL/GenBank/DDBJ databases">
        <title>Multicomponent nature underlies the extraordinary mechanical properties of spider dragline silk.</title>
        <authorList>
            <person name="Kono N."/>
            <person name="Nakamura H."/>
            <person name="Mori M."/>
            <person name="Yoshida Y."/>
            <person name="Ohtoshi R."/>
            <person name="Malay A.D."/>
            <person name="Moran D.A.P."/>
            <person name="Tomita M."/>
            <person name="Numata K."/>
            <person name="Arakawa K."/>
        </authorList>
    </citation>
    <scope>NUCLEOTIDE SEQUENCE</scope>
</reference>
<dbReference type="EMBL" id="BMAV01023786">
    <property type="protein sequence ID" value="GFY80084.1"/>
    <property type="molecule type" value="Genomic_DNA"/>
</dbReference>
<dbReference type="Proteomes" id="UP000886998">
    <property type="component" value="Unassembled WGS sequence"/>
</dbReference>